<accession>A0A9P5IN40</accession>
<name>A0A9P5IN40_9HELO</name>
<dbReference type="AlphaFoldDB" id="A0A9P5IN40"/>
<evidence type="ECO:0000256" key="1">
    <source>
        <dbReference type="SAM" id="Phobius"/>
    </source>
</evidence>
<dbReference type="Proteomes" id="UP000710849">
    <property type="component" value="Unassembled WGS sequence"/>
</dbReference>
<evidence type="ECO:0008006" key="4">
    <source>
        <dbReference type="Google" id="ProtNLM"/>
    </source>
</evidence>
<reference evidence="2 3" key="1">
    <citation type="journal article" date="2020" name="Genome Biol. Evol.">
        <title>Comparative genomics of Sclerotiniaceae.</title>
        <authorList>
            <person name="Valero Jimenez C.A."/>
            <person name="Steentjes M."/>
            <person name="Scholten O.E."/>
            <person name="Van Kan J.A.L."/>
        </authorList>
    </citation>
    <scope>NUCLEOTIDE SEQUENCE [LARGE SCALE GENOMIC DNA]</scope>
    <source>
        <strain evidence="2 3">MUCL 94</strain>
    </source>
</reference>
<keyword evidence="1" id="KW-0812">Transmembrane</keyword>
<protein>
    <recommendedName>
        <fullName evidence="4">Thioester reductase (TE) domain-containing protein</fullName>
    </recommendedName>
</protein>
<evidence type="ECO:0000313" key="2">
    <source>
        <dbReference type="EMBL" id="KAF7948079.1"/>
    </source>
</evidence>
<keyword evidence="3" id="KW-1185">Reference proteome</keyword>
<organism evidence="2 3">
    <name type="scientific">Botrytis byssoidea</name>
    <dbReference type="NCBI Taxonomy" id="139641"/>
    <lineage>
        <taxon>Eukaryota</taxon>
        <taxon>Fungi</taxon>
        <taxon>Dikarya</taxon>
        <taxon>Ascomycota</taxon>
        <taxon>Pezizomycotina</taxon>
        <taxon>Leotiomycetes</taxon>
        <taxon>Helotiales</taxon>
        <taxon>Sclerotiniaceae</taxon>
        <taxon>Botrytis</taxon>
    </lineage>
</organism>
<dbReference type="GeneID" id="62147079"/>
<dbReference type="Gene3D" id="3.40.50.720">
    <property type="entry name" value="NAD(P)-binding Rossmann-like Domain"/>
    <property type="match status" value="1"/>
</dbReference>
<gene>
    <name evidence="2" type="ORF">EAE97_003490</name>
</gene>
<comment type="caution">
    <text evidence="2">The sequence shown here is derived from an EMBL/GenBank/DDBJ whole genome shotgun (WGS) entry which is preliminary data.</text>
</comment>
<sequence length="190" mass="20945">MEWVSEDSVLAIIFAQLASIIDGLAWLLVEQLGSLGRYGANPELLAYAGTNKWLNDFDCLKYHPIRLPANVILDAVNSLRHFTVPPEALLTTYCDRNETVPLPNKPAEHTSQASKPINVLLTGSIGTTGLYLLHSLINRDEIAHVFCLSCGEDGEKAKQHKIFTASGFASTKLDNHVPSSKQILNYHHLV</sequence>
<evidence type="ECO:0000313" key="3">
    <source>
        <dbReference type="Proteomes" id="UP000710849"/>
    </source>
</evidence>
<keyword evidence="1" id="KW-0472">Membrane</keyword>
<proteinExistence type="predicted"/>
<feature type="transmembrane region" description="Helical" evidence="1">
    <location>
        <begin position="12"/>
        <end position="29"/>
    </location>
</feature>
<keyword evidence="1" id="KW-1133">Transmembrane helix</keyword>
<dbReference type="EMBL" id="RCSW01000006">
    <property type="protein sequence ID" value="KAF7948079.1"/>
    <property type="molecule type" value="Genomic_DNA"/>
</dbReference>
<dbReference type="RefSeq" id="XP_038734611.1">
    <property type="nucleotide sequence ID" value="XM_038874002.1"/>
</dbReference>